<keyword evidence="1" id="KW-0812">Transmembrane</keyword>
<evidence type="ECO:0000313" key="3">
    <source>
        <dbReference type="Proteomes" id="UP001168380"/>
    </source>
</evidence>
<reference evidence="2" key="1">
    <citation type="submission" date="2023-07" db="EMBL/GenBank/DDBJ databases">
        <title>Gilvimarinus algae sp. nov., isolated from the surface of Kelp.</title>
        <authorList>
            <person name="Sun Y.Y."/>
            <person name="Gong Y."/>
            <person name="Du Z.J."/>
        </authorList>
    </citation>
    <scope>NUCLEOTIDE SEQUENCE</scope>
    <source>
        <strain evidence="2">SDUM040014</strain>
    </source>
</reference>
<dbReference type="Proteomes" id="UP001168380">
    <property type="component" value="Unassembled WGS sequence"/>
</dbReference>
<keyword evidence="1" id="KW-1133">Transmembrane helix</keyword>
<sequence>MIKITKQSIKRSLTQVLSTSLYQYVQWLAFATVIALCAWVALFIFMYLVKTYPEPITPSQSMLDSIEFRPYASVPETGLQIAERPLFWPERRPPAAEVEAPKPPKRDVKNRNIDEFTLKGVIGAGAASTVSVSYKNKTYHMSIGDALAGWTFQDVFQDEVVFVESETVGSGKENFHSLKLYPAVQLPSHWSREKADL</sequence>
<evidence type="ECO:0008006" key="4">
    <source>
        <dbReference type="Google" id="ProtNLM"/>
    </source>
</evidence>
<feature type="transmembrane region" description="Helical" evidence="1">
    <location>
        <begin position="21"/>
        <end position="49"/>
    </location>
</feature>
<evidence type="ECO:0000313" key="2">
    <source>
        <dbReference type="EMBL" id="MDO3383580.1"/>
    </source>
</evidence>
<dbReference type="EMBL" id="JAULRT010000062">
    <property type="protein sequence ID" value="MDO3383580.1"/>
    <property type="molecule type" value="Genomic_DNA"/>
</dbReference>
<keyword evidence="3" id="KW-1185">Reference proteome</keyword>
<organism evidence="2 3">
    <name type="scientific">Gilvimarinus algae</name>
    <dbReference type="NCBI Taxonomy" id="3058037"/>
    <lineage>
        <taxon>Bacteria</taxon>
        <taxon>Pseudomonadati</taxon>
        <taxon>Pseudomonadota</taxon>
        <taxon>Gammaproteobacteria</taxon>
        <taxon>Cellvibrionales</taxon>
        <taxon>Cellvibrionaceae</taxon>
        <taxon>Gilvimarinus</taxon>
    </lineage>
</organism>
<proteinExistence type="predicted"/>
<accession>A0ABT8THS7</accession>
<keyword evidence="1" id="KW-0472">Membrane</keyword>
<gene>
    <name evidence="2" type="ORF">QWI16_15470</name>
</gene>
<protein>
    <recommendedName>
        <fullName evidence="4">Type II secretion system protein GspC N-terminal domain-containing protein</fullName>
    </recommendedName>
</protein>
<dbReference type="RefSeq" id="WP_302714437.1">
    <property type="nucleotide sequence ID" value="NZ_JAULRT010000062.1"/>
</dbReference>
<evidence type="ECO:0000256" key="1">
    <source>
        <dbReference type="SAM" id="Phobius"/>
    </source>
</evidence>
<name>A0ABT8THS7_9GAMM</name>
<comment type="caution">
    <text evidence="2">The sequence shown here is derived from an EMBL/GenBank/DDBJ whole genome shotgun (WGS) entry which is preliminary data.</text>
</comment>